<dbReference type="EMBL" id="JARGEI010000001">
    <property type="protein sequence ID" value="KAJ8737082.1"/>
    <property type="molecule type" value="Genomic_DNA"/>
</dbReference>
<accession>A0AAD8E1F2</accession>
<feature type="compositionally biased region" description="Basic residues" evidence="1">
    <location>
        <begin position="912"/>
        <end position="926"/>
    </location>
</feature>
<evidence type="ECO:0000313" key="3">
    <source>
        <dbReference type="EMBL" id="KAJ8737082.1"/>
    </source>
</evidence>
<organism evidence="3 4">
    <name type="scientific">Mythimna separata</name>
    <name type="common">Oriental armyworm</name>
    <name type="synonym">Pseudaletia separata</name>
    <dbReference type="NCBI Taxonomy" id="271217"/>
    <lineage>
        <taxon>Eukaryota</taxon>
        <taxon>Metazoa</taxon>
        <taxon>Ecdysozoa</taxon>
        <taxon>Arthropoda</taxon>
        <taxon>Hexapoda</taxon>
        <taxon>Insecta</taxon>
        <taxon>Pterygota</taxon>
        <taxon>Neoptera</taxon>
        <taxon>Endopterygota</taxon>
        <taxon>Lepidoptera</taxon>
        <taxon>Glossata</taxon>
        <taxon>Ditrysia</taxon>
        <taxon>Noctuoidea</taxon>
        <taxon>Noctuidae</taxon>
        <taxon>Noctuinae</taxon>
        <taxon>Hadenini</taxon>
        <taxon>Mythimna</taxon>
    </lineage>
</organism>
<dbReference type="InterPro" id="IPR005135">
    <property type="entry name" value="Endo/exonuclease/phosphatase"/>
</dbReference>
<dbReference type="GO" id="GO:0003824">
    <property type="term" value="F:catalytic activity"/>
    <property type="evidence" value="ECO:0007669"/>
    <property type="project" value="InterPro"/>
</dbReference>
<proteinExistence type="predicted"/>
<dbReference type="InterPro" id="IPR036691">
    <property type="entry name" value="Endo/exonu/phosph_ase_sf"/>
</dbReference>
<dbReference type="SUPFAM" id="SSF56219">
    <property type="entry name" value="DNase I-like"/>
    <property type="match status" value="1"/>
</dbReference>
<dbReference type="PANTHER" id="PTHR19446">
    <property type="entry name" value="REVERSE TRANSCRIPTASES"/>
    <property type="match status" value="1"/>
</dbReference>
<evidence type="ECO:0000259" key="2">
    <source>
        <dbReference type="PROSITE" id="PS50878"/>
    </source>
</evidence>
<feature type="domain" description="Reverse transcriptase" evidence="2">
    <location>
        <begin position="476"/>
        <end position="746"/>
    </location>
</feature>
<protein>
    <recommendedName>
        <fullName evidence="2">Reverse transcriptase domain-containing protein</fullName>
    </recommendedName>
</protein>
<dbReference type="InterPro" id="IPR043502">
    <property type="entry name" value="DNA/RNA_pol_sf"/>
</dbReference>
<dbReference type="AlphaFoldDB" id="A0AAD8E1F2"/>
<dbReference type="CDD" id="cd01650">
    <property type="entry name" value="RT_nLTR_like"/>
    <property type="match status" value="1"/>
</dbReference>
<feature type="region of interest" description="Disordered" evidence="1">
    <location>
        <begin position="968"/>
        <end position="988"/>
    </location>
</feature>
<evidence type="ECO:0000313" key="4">
    <source>
        <dbReference type="Proteomes" id="UP001231518"/>
    </source>
</evidence>
<name>A0AAD8E1F2_MYTSE</name>
<dbReference type="GO" id="GO:0071897">
    <property type="term" value="P:DNA biosynthetic process"/>
    <property type="evidence" value="ECO:0007669"/>
    <property type="project" value="UniProtKB-ARBA"/>
</dbReference>
<evidence type="ECO:0000256" key="1">
    <source>
        <dbReference type="SAM" id="MobiDB-lite"/>
    </source>
</evidence>
<comment type="caution">
    <text evidence="3">The sequence shown here is derived from an EMBL/GenBank/DDBJ whole genome shotgun (WGS) entry which is preliminary data.</text>
</comment>
<reference evidence="3" key="1">
    <citation type="submission" date="2023-03" db="EMBL/GenBank/DDBJ databases">
        <title>Chromosome-level genomes of two armyworms, Mythimna separata and Mythimna loreyi, provide insights into the biosynthesis and reception of sex pheromones.</title>
        <authorList>
            <person name="Zhao H."/>
        </authorList>
    </citation>
    <scope>NUCLEOTIDE SEQUENCE</scope>
    <source>
        <strain evidence="3">BeijingLab</strain>
        <tissue evidence="3">Pupa</tissue>
    </source>
</reference>
<dbReference type="Gene3D" id="3.60.10.10">
    <property type="entry name" value="Endonuclease/exonuclease/phosphatase"/>
    <property type="match status" value="1"/>
</dbReference>
<dbReference type="PROSITE" id="PS50878">
    <property type="entry name" value="RT_POL"/>
    <property type="match status" value="1"/>
</dbReference>
<keyword evidence="4" id="KW-1185">Reference proteome</keyword>
<gene>
    <name evidence="3" type="ORF">PYW07_000353</name>
</gene>
<dbReference type="Proteomes" id="UP001231518">
    <property type="component" value="Chromosome 1"/>
</dbReference>
<feature type="region of interest" description="Disordered" evidence="1">
    <location>
        <begin position="887"/>
        <end position="938"/>
    </location>
</feature>
<dbReference type="InterPro" id="IPR000477">
    <property type="entry name" value="RT_dom"/>
</dbReference>
<dbReference type="SUPFAM" id="SSF56672">
    <property type="entry name" value="DNA/RNA polymerases"/>
    <property type="match status" value="1"/>
</dbReference>
<dbReference type="Pfam" id="PF00078">
    <property type="entry name" value="RVT_1"/>
    <property type="match status" value="1"/>
</dbReference>
<dbReference type="Pfam" id="PF14529">
    <property type="entry name" value="Exo_endo_phos_2"/>
    <property type="match status" value="1"/>
</dbReference>
<sequence length="988" mass="111666">MTTAELDLLLIQETLLKPHRKDPKIANYRIVRNDRTRCHGGGTLIYFRKELYCVPIIPPAPVSLLEFSACRVGMTGHQPITVISAYYPPPSSSSHIADESIAITSDLTALFGLSDSVILAGDLNAKHPAWNSNITNPRGRVLYNLGVSLNFDIIAPMSHTHFPHDPNHSPDVLDVALLKNVNLRLQSIEAIHELNSDHRPVVMHLGSRSGNLDPGQPPPTQLITDWRKVSEKLKSTTSPQLDSIPDHIVSVADTTEAIDSLTNHVQSVLNDCSREIPAAENLRWKIPDEVRALMTEKNAAIRAYSAFPCDANKAHMRRLQRAVRKRMTELRSARWERTLSELEPTHHAFWHLQRKLRSTEEAAMPPLTRPDKSVAFDNSDKAECLADSLESQCSPSTLLVDQTHIDMVDAEVERRTSIPPVEDPDNPLPPVAPDEVEDIIRKLQPRKAPGADGITNRVFKLFPPQLIVLMTAIFNGALSNNMFPQAWKQATVIGIPKPGKPKANPTSYRPISLLNVLGKIYERLIYKRLKDYAETKGLIPNEQFGFRTEHSCIHQVHRIVEHLSVGFQRGMLTGVLYFDIAKAFDKVWHNGLIYKLYQLGVPDRLVLIMRDFLSNRSFRYRIEGALSSPHPIRAGVPQGSVVSPLAFTLYTSDIPKDSRAQLALFADDTAIYYTGRDPKAIARKLQTSANTLGEWFRKWRIEVNPDKSQAVLYSKQRQSVTPPPPITMYGKPIPWEKQAKYLGVILDQHLTFSEHIRQARSRAAFAQSRLHYLLTARSKLSRKCKLRLYTAVIRPIMTYACAIFAHAKPRFLHKMQTLQNRTLRKILGAPYYVRNENLHLDLKIPTIQQFMKRLCKRFFDSALKHRNPLIVSAARYEPSKISKIRRPRHTLTEPDDPITLLQESRRETSTVHKTRPPSFRPRRRGPSRLSRNYPPRPLLEPARAAEPVIQIPLNKKFCSIQPVPLLPSPSDALSRGSYPTGGALSVVA</sequence>